<evidence type="ECO:0000313" key="3">
    <source>
        <dbReference type="Proteomes" id="UP000774617"/>
    </source>
</evidence>
<accession>A0ABQ8FRG8</accession>
<dbReference type="Pfam" id="PF12937">
    <property type="entry name" value="F-box-like"/>
    <property type="match status" value="1"/>
</dbReference>
<sequence>MSLDLPTELFWHVLTYLEDSDLFNLRSICKSIDSKCLDPFGRRCFRIRQFMLSAEGLQALCTVANGRFGRFVRTLRIGSEALACSRTEAGERQGRFRDLYEGQVFFRLRGIDTALLSLALRSLSGTLEEIVVAGNNTKNGHRSWGARRLEVETGTKLINEQTRTLSTTLAAIASSQIQLRVFRNEPMAGQRGIGAHRDSISMPYCETTMLCNAFSALRVLQLSLWVPEIAIEPRLPSLTVCLVKLLSTMPNLEELHLGLQRVLQAPELGEDIGSATFSTSLRIVHVVGGCMQESHVSLFLINHLRSLRTVVLEKLILEGGYEMLLARLGANDCSSVGIGLSLTLKDVQDGVTGSMVSYSSQISEL</sequence>
<feature type="domain" description="F-box" evidence="1">
    <location>
        <begin position="1"/>
        <end position="30"/>
    </location>
</feature>
<dbReference type="SUPFAM" id="SSF81383">
    <property type="entry name" value="F-box domain"/>
    <property type="match status" value="1"/>
</dbReference>
<protein>
    <recommendedName>
        <fullName evidence="1">F-box domain-containing protein</fullName>
    </recommendedName>
</protein>
<dbReference type="EMBL" id="JAGTJR010000074">
    <property type="protein sequence ID" value="KAH7016637.1"/>
    <property type="molecule type" value="Genomic_DNA"/>
</dbReference>
<dbReference type="InterPro" id="IPR036047">
    <property type="entry name" value="F-box-like_dom_sf"/>
</dbReference>
<keyword evidence="3" id="KW-1185">Reference proteome</keyword>
<dbReference type="InterPro" id="IPR001810">
    <property type="entry name" value="F-box_dom"/>
</dbReference>
<dbReference type="Proteomes" id="UP000774617">
    <property type="component" value="Unassembled WGS sequence"/>
</dbReference>
<evidence type="ECO:0000313" key="2">
    <source>
        <dbReference type="EMBL" id="KAH7016637.1"/>
    </source>
</evidence>
<dbReference type="PROSITE" id="PS50181">
    <property type="entry name" value="FBOX"/>
    <property type="match status" value="1"/>
</dbReference>
<gene>
    <name evidence="2" type="ORF">B0J12DRAFT_705650</name>
</gene>
<organism evidence="2 3">
    <name type="scientific">Macrophomina phaseolina</name>
    <dbReference type="NCBI Taxonomy" id="35725"/>
    <lineage>
        <taxon>Eukaryota</taxon>
        <taxon>Fungi</taxon>
        <taxon>Dikarya</taxon>
        <taxon>Ascomycota</taxon>
        <taxon>Pezizomycotina</taxon>
        <taxon>Dothideomycetes</taxon>
        <taxon>Dothideomycetes incertae sedis</taxon>
        <taxon>Botryosphaeriales</taxon>
        <taxon>Botryosphaeriaceae</taxon>
        <taxon>Macrophomina</taxon>
    </lineage>
</organism>
<dbReference type="CDD" id="cd09917">
    <property type="entry name" value="F-box_SF"/>
    <property type="match status" value="1"/>
</dbReference>
<proteinExistence type="predicted"/>
<evidence type="ECO:0000259" key="1">
    <source>
        <dbReference type="PROSITE" id="PS50181"/>
    </source>
</evidence>
<reference evidence="2 3" key="1">
    <citation type="journal article" date="2021" name="Nat. Commun.">
        <title>Genetic determinants of endophytism in the Arabidopsis root mycobiome.</title>
        <authorList>
            <person name="Mesny F."/>
            <person name="Miyauchi S."/>
            <person name="Thiergart T."/>
            <person name="Pickel B."/>
            <person name="Atanasova L."/>
            <person name="Karlsson M."/>
            <person name="Huettel B."/>
            <person name="Barry K.W."/>
            <person name="Haridas S."/>
            <person name="Chen C."/>
            <person name="Bauer D."/>
            <person name="Andreopoulos W."/>
            <person name="Pangilinan J."/>
            <person name="LaButti K."/>
            <person name="Riley R."/>
            <person name="Lipzen A."/>
            <person name="Clum A."/>
            <person name="Drula E."/>
            <person name="Henrissat B."/>
            <person name="Kohler A."/>
            <person name="Grigoriev I.V."/>
            <person name="Martin F.M."/>
            <person name="Hacquard S."/>
        </authorList>
    </citation>
    <scope>NUCLEOTIDE SEQUENCE [LARGE SCALE GENOMIC DNA]</scope>
    <source>
        <strain evidence="2 3">MPI-SDFR-AT-0080</strain>
    </source>
</reference>
<comment type="caution">
    <text evidence="2">The sequence shown here is derived from an EMBL/GenBank/DDBJ whole genome shotgun (WGS) entry which is preliminary data.</text>
</comment>
<name>A0ABQ8FRG8_9PEZI</name>